<dbReference type="InterPro" id="IPR008984">
    <property type="entry name" value="SMAD_FHA_dom_sf"/>
</dbReference>
<dbReference type="Pfam" id="PF04972">
    <property type="entry name" value="BON"/>
    <property type="match status" value="1"/>
</dbReference>
<accession>A0ABT8SXK1</accession>
<dbReference type="Proteomes" id="UP001169006">
    <property type="component" value="Unassembled WGS sequence"/>
</dbReference>
<evidence type="ECO:0000259" key="3">
    <source>
        <dbReference type="Pfam" id="PF04972"/>
    </source>
</evidence>
<comment type="caution">
    <text evidence="4">The sequence shown here is derived from an EMBL/GenBank/DDBJ whole genome shotgun (WGS) entry which is preliminary data.</text>
</comment>
<feature type="region of interest" description="Disordered" evidence="1">
    <location>
        <begin position="425"/>
        <end position="445"/>
    </location>
</feature>
<gene>
    <name evidence="4" type="ORF">Q2T52_13935</name>
</gene>
<feature type="compositionally biased region" description="Polar residues" evidence="1">
    <location>
        <begin position="425"/>
        <end position="442"/>
    </location>
</feature>
<feature type="transmembrane region" description="Helical" evidence="2">
    <location>
        <begin position="144"/>
        <end position="165"/>
    </location>
</feature>
<dbReference type="Gene3D" id="2.60.200.20">
    <property type="match status" value="1"/>
</dbReference>
<evidence type="ECO:0000256" key="2">
    <source>
        <dbReference type="SAM" id="Phobius"/>
    </source>
</evidence>
<name>A0ABT8SXK1_9HYPH</name>
<reference evidence="4" key="1">
    <citation type="journal article" date="2015" name="Int. J. Syst. Evol. Microbiol.">
        <title>Rhizobium oryzicola sp. nov., potential plant-growth-promoting endophytic bacteria isolated from rice roots.</title>
        <authorList>
            <person name="Zhang X.X."/>
            <person name="Gao J.S."/>
            <person name="Cao Y.H."/>
            <person name="Sheirdil R.A."/>
            <person name="Wang X.C."/>
            <person name="Zhang L."/>
        </authorList>
    </citation>
    <scope>NUCLEOTIDE SEQUENCE</scope>
    <source>
        <strain evidence="4">05753</strain>
    </source>
</reference>
<feature type="compositionally biased region" description="Polar residues" evidence="1">
    <location>
        <begin position="464"/>
        <end position="496"/>
    </location>
</feature>
<organism evidence="4 5">
    <name type="scientific">Rhizobium oryzicola</name>
    <dbReference type="NCBI Taxonomy" id="1232668"/>
    <lineage>
        <taxon>Bacteria</taxon>
        <taxon>Pseudomonadati</taxon>
        <taxon>Pseudomonadota</taxon>
        <taxon>Alphaproteobacteria</taxon>
        <taxon>Hyphomicrobiales</taxon>
        <taxon>Rhizobiaceae</taxon>
        <taxon>Rhizobium/Agrobacterium group</taxon>
        <taxon>Rhizobium</taxon>
    </lineage>
</organism>
<keyword evidence="5" id="KW-1185">Reference proteome</keyword>
<protein>
    <submittedName>
        <fullName evidence="4">BON domain-containing protein</fullName>
    </submittedName>
</protein>
<evidence type="ECO:0000256" key="1">
    <source>
        <dbReference type="SAM" id="MobiDB-lite"/>
    </source>
</evidence>
<reference evidence="4" key="2">
    <citation type="submission" date="2023-07" db="EMBL/GenBank/DDBJ databases">
        <authorList>
            <person name="Sun H."/>
        </authorList>
    </citation>
    <scope>NUCLEOTIDE SEQUENCE</scope>
    <source>
        <strain evidence="4">05753</strain>
    </source>
</reference>
<dbReference type="InterPro" id="IPR007055">
    <property type="entry name" value="BON_dom"/>
</dbReference>
<keyword evidence="2" id="KW-0472">Membrane</keyword>
<feature type="region of interest" description="Disordered" evidence="1">
    <location>
        <begin position="463"/>
        <end position="496"/>
    </location>
</feature>
<proteinExistence type="predicted"/>
<sequence>MSEPAVASAAVILKILTGVQSGVDISLADGVYTLGSSAEDDIQVYDVSLKPGHARLRIADGKVQLAGVHGSLHSNAGADFPADGDYQELEPLDIVSAGATRFTTGLPTANWASITRDAATQDEVAPAISRSRSKIGAGSEPPRLLFVSLMVGAAVFGAVAFWLLFGNLGTARQTARADERPTLERVQQAVAKLPLPRSLEISRAVDGVTFVTGFTDNPAERRAVIAAVQEVDGTARVRLTVLETTRNEIGALLSKNYPHLDFTLDDKGVLTLSGIELDPTAAAAVIDLVRDRVAGLTSIVSNIRTSETLLADVRAMLDRSRLSPLVLLRLDGTLIEASGLLPIEKIDAWAGFLQAYASNIAPMIPLRSFVNLQSAKGEIMPAQAGPGLILGKDAAGPNEMKVDVSRLANGQFKPEDLFSNQAVKAAGNTTGPNTDNGPSGQPDQGAEIGQRLQAELDAVAGPSSMIQQRNGDPSESNGAPLSSSSRSDATAEARNSTEVARLLHSWDKEGAAGFTQDSVLVQGLTRLQDQLSEATKLEDSYKPLTATLDVVLNSPCWNGSRLSAANAKGIVFWLDMISVSDKLTIHDLRPELQGTVLEAALNPTHLADCLKRFGDTSRSVYLTEIRRNPKFVNFIVRSLSPYQLDVVGADLTRDRFVQIRNGDKLAQGSAPDKNSRVAVVGELGVAIRVADTFSIVIYGENVSWFVR</sequence>
<keyword evidence="2" id="KW-1133">Transmembrane helix</keyword>
<dbReference type="EMBL" id="JAUKWQ010000004">
    <property type="protein sequence ID" value="MDO1583187.1"/>
    <property type="molecule type" value="Genomic_DNA"/>
</dbReference>
<feature type="domain" description="BON" evidence="3">
    <location>
        <begin position="184"/>
        <end position="238"/>
    </location>
</feature>
<keyword evidence="2" id="KW-0812">Transmembrane</keyword>
<evidence type="ECO:0000313" key="4">
    <source>
        <dbReference type="EMBL" id="MDO1583187.1"/>
    </source>
</evidence>
<dbReference type="RefSeq" id="WP_302077381.1">
    <property type="nucleotide sequence ID" value="NZ_JAUKWQ010000004.1"/>
</dbReference>
<evidence type="ECO:0000313" key="5">
    <source>
        <dbReference type="Proteomes" id="UP001169006"/>
    </source>
</evidence>
<dbReference type="SUPFAM" id="SSF49879">
    <property type="entry name" value="SMAD/FHA domain"/>
    <property type="match status" value="1"/>
</dbReference>